<evidence type="ECO:0000313" key="3">
    <source>
        <dbReference type="EMBL" id="MBD8503330.1"/>
    </source>
</evidence>
<feature type="domain" description="Metallo-beta-lactamase" evidence="2">
    <location>
        <begin position="51"/>
        <end position="265"/>
    </location>
</feature>
<comment type="caution">
    <text evidence="3">The sequence shown here is derived from an EMBL/GenBank/DDBJ whole genome shotgun (WGS) entry which is preliminary data.</text>
</comment>
<dbReference type="RefSeq" id="WP_187718175.1">
    <property type="nucleotide sequence ID" value="NZ_JACTAH010000002.1"/>
</dbReference>
<evidence type="ECO:0000313" key="4">
    <source>
        <dbReference type="Proteomes" id="UP000603602"/>
    </source>
</evidence>
<dbReference type="Gene3D" id="1.10.10.10">
    <property type="entry name" value="Winged helix-like DNA-binding domain superfamily/Winged helix DNA-binding domain"/>
    <property type="match status" value="1"/>
</dbReference>
<dbReference type="PANTHER" id="PTHR23131:SF4">
    <property type="entry name" value="METALLO-BETA-LACTAMASE SUPERFAMILY POTEIN"/>
    <property type="match status" value="1"/>
</dbReference>
<dbReference type="Gene3D" id="3.60.15.10">
    <property type="entry name" value="Ribonuclease Z/Hydroxyacylglutathione hydrolase-like"/>
    <property type="match status" value="1"/>
</dbReference>
<dbReference type="InterPro" id="IPR036866">
    <property type="entry name" value="RibonucZ/Hydroxyglut_hydro"/>
</dbReference>
<proteinExistence type="predicted"/>
<reference evidence="4" key="1">
    <citation type="submission" date="2023-07" db="EMBL/GenBank/DDBJ databases">
        <title>Thauera sp. CAU 1555 isolated from sand of Yaerae Beach.</title>
        <authorList>
            <person name="Kim W."/>
        </authorList>
    </citation>
    <scope>NUCLEOTIDE SEQUENCE [LARGE SCALE GENOMIC DNA]</scope>
    <source>
        <strain evidence="4">CAU 1555</strain>
    </source>
</reference>
<evidence type="ECO:0000256" key="1">
    <source>
        <dbReference type="SAM" id="MobiDB-lite"/>
    </source>
</evidence>
<dbReference type="InterPro" id="IPR001279">
    <property type="entry name" value="Metallo-B-lactamas"/>
</dbReference>
<dbReference type="PANTHER" id="PTHR23131">
    <property type="entry name" value="ENDORIBONUCLEASE LACTB2"/>
    <property type="match status" value="1"/>
</dbReference>
<dbReference type="SMART" id="SM00849">
    <property type="entry name" value="Lactamase_B"/>
    <property type="match status" value="1"/>
</dbReference>
<dbReference type="EMBL" id="JACYTO010000002">
    <property type="protein sequence ID" value="MBD8503330.1"/>
    <property type="molecule type" value="Genomic_DNA"/>
</dbReference>
<feature type="region of interest" description="Disordered" evidence="1">
    <location>
        <begin position="1"/>
        <end position="22"/>
    </location>
</feature>
<dbReference type="InterPro" id="IPR036388">
    <property type="entry name" value="WH-like_DNA-bd_sf"/>
</dbReference>
<sequence>MNTTAPATKPDAAGPDALSYPWSDTPAGGTVRQVATGVGWVRMPLPFALNHVNLWLLDDGDAAVVVDTGFGLDEVRTHWNDILAADGRPLSRVVVTHCHPDHLGLADWLAARDGARVCMTQGEFLGGHALWHQLPGHCVADMVEQFRAHGLDAARLDALATRGNAYRRGVPALPASYHRLFDGDRLRIGAHEWEVIVGYGHAPEHASLYCESLGVLISGDMLLPRISTNVSVFAATPDDDPLGWFLDSLHRISKLPDRTLVLPSHGSPFRGIRTRVEQLVTHHRDRCNELLAACSMPRSAGELLGTLFPRELDTHQVMFAMGEAIAHLNHLAVRGELCRQVDGDGVIRFARNA</sequence>
<gene>
    <name evidence="3" type="ORF">IFO67_10600</name>
</gene>
<dbReference type="SUPFAM" id="SSF56281">
    <property type="entry name" value="Metallo-hydrolase/oxidoreductase"/>
    <property type="match status" value="1"/>
</dbReference>
<protein>
    <submittedName>
        <fullName evidence="3">MBL fold metallo-hydrolase</fullName>
    </submittedName>
</protein>
<name>A0ABR9BCU7_9RHOO</name>
<keyword evidence="4" id="KW-1185">Reference proteome</keyword>
<organism evidence="3 4">
    <name type="scientific">Thauera sedimentorum</name>
    <dbReference type="NCBI Taxonomy" id="2767595"/>
    <lineage>
        <taxon>Bacteria</taxon>
        <taxon>Pseudomonadati</taxon>
        <taxon>Pseudomonadota</taxon>
        <taxon>Betaproteobacteria</taxon>
        <taxon>Rhodocyclales</taxon>
        <taxon>Zoogloeaceae</taxon>
        <taxon>Thauera</taxon>
    </lineage>
</organism>
<dbReference type="InterPro" id="IPR048933">
    <property type="entry name" value="B_lactamase-like_C"/>
</dbReference>
<dbReference type="Pfam" id="PF21221">
    <property type="entry name" value="B_lactamase-like_C"/>
    <property type="match status" value="1"/>
</dbReference>
<accession>A0ABR9BCU7</accession>
<dbReference type="Pfam" id="PF00753">
    <property type="entry name" value="Lactamase_B"/>
    <property type="match status" value="1"/>
</dbReference>
<dbReference type="InterPro" id="IPR050662">
    <property type="entry name" value="Sec-metab_biosynth-thioest"/>
</dbReference>
<dbReference type="Proteomes" id="UP000603602">
    <property type="component" value="Unassembled WGS sequence"/>
</dbReference>
<evidence type="ECO:0000259" key="2">
    <source>
        <dbReference type="SMART" id="SM00849"/>
    </source>
</evidence>